<dbReference type="PATRIC" id="fig|1280946.3.peg.173"/>
<keyword evidence="3" id="KW-1185">Reference proteome</keyword>
<proteinExistence type="predicted"/>
<dbReference type="Pfam" id="PF10276">
    <property type="entry name" value="zf-CHCC"/>
    <property type="match status" value="1"/>
</dbReference>
<evidence type="ECO:0000313" key="3">
    <source>
        <dbReference type="Proteomes" id="UP000027037"/>
    </source>
</evidence>
<dbReference type="eggNOG" id="COG4391">
    <property type="taxonomic scope" value="Bacteria"/>
</dbReference>
<dbReference type="STRING" id="1280946.HY29_00895"/>
<sequence>MERQVMSTKRDVFDPPEVSMVTSRKVSCNGGGGALGHPRVWYEMGDEDFVECKYCDRRFILIGGREDPSSAQ</sequence>
<organism evidence="2 3">
    <name type="scientific">Hyphomonas beringensis</name>
    <dbReference type="NCBI Taxonomy" id="1280946"/>
    <lineage>
        <taxon>Bacteria</taxon>
        <taxon>Pseudomonadati</taxon>
        <taxon>Pseudomonadota</taxon>
        <taxon>Alphaproteobacteria</taxon>
        <taxon>Hyphomonadales</taxon>
        <taxon>Hyphomonadaceae</taxon>
        <taxon>Hyphomonas</taxon>
    </lineage>
</organism>
<dbReference type="AlphaFoldDB" id="A0A062UG64"/>
<dbReference type="Proteomes" id="UP000027037">
    <property type="component" value="Unassembled WGS sequence"/>
</dbReference>
<accession>A0A062UG64</accession>
<feature type="domain" description="Zinc finger CHCC-type" evidence="1">
    <location>
        <begin position="23"/>
        <end position="59"/>
    </location>
</feature>
<comment type="caution">
    <text evidence="2">The sequence shown here is derived from an EMBL/GenBank/DDBJ whole genome shotgun (WGS) entry which is preliminary data.</text>
</comment>
<name>A0A062UG64_9PROT</name>
<dbReference type="Gene3D" id="2.60.260.40">
    <property type="entry name" value="q5lls5 like domains"/>
    <property type="match status" value="1"/>
</dbReference>
<evidence type="ECO:0000313" key="2">
    <source>
        <dbReference type="EMBL" id="KCZ57312.1"/>
    </source>
</evidence>
<dbReference type="InterPro" id="IPR019401">
    <property type="entry name" value="Znf_CHCC"/>
</dbReference>
<dbReference type="EMBL" id="AWFF01000001">
    <property type="protein sequence ID" value="KCZ57312.1"/>
    <property type="molecule type" value="Genomic_DNA"/>
</dbReference>
<reference evidence="2 3" key="1">
    <citation type="journal article" date="2014" name="Antonie Van Leeuwenhoek">
        <title>Hyphomonas beringensis sp. nov. and Hyphomonas chukchiensis sp. nov., isolated from surface seawater of the Bering Sea and Chukchi Sea.</title>
        <authorList>
            <person name="Li C."/>
            <person name="Lai Q."/>
            <person name="Li G."/>
            <person name="Dong C."/>
            <person name="Wang J."/>
            <person name="Liao Y."/>
            <person name="Shao Z."/>
        </authorList>
    </citation>
    <scope>NUCLEOTIDE SEQUENCE [LARGE SCALE GENOMIC DNA]</scope>
    <source>
        <strain evidence="2 3">25B14_1</strain>
    </source>
</reference>
<protein>
    <recommendedName>
        <fullName evidence="1">Zinc finger CHCC-type domain-containing protein</fullName>
    </recommendedName>
</protein>
<evidence type="ECO:0000259" key="1">
    <source>
        <dbReference type="Pfam" id="PF10276"/>
    </source>
</evidence>
<gene>
    <name evidence="2" type="ORF">HY29_00895</name>
</gene>